<organism evidence="1 2">
    <name type="scientific">Treponema pallidum subsp. pertenue (strain Gauthier)</name>
    <dbReference type="NCBI Taxonomy" id="491080"/>
    <lineage>
        <taxon>Bacteria</taxon>
        <taxon>Pseudomonadati</taxon>
        <taxon>Spirochaetota</taxon>
        <taxon>Spirochaetia</taxon>
        <taxon>Spirochaetales</taxon>
        <taxon>Treponemataceae</taxon>
        <taxon>Treponema</taxon>
    </lineage>
</organism>
<dbReference type="EMBL" id="CP002376">
    <property type="protein sequence ID" value="AEZ59604.1"/>
    <property type="molecule type" value="Genomic_DNA"/>
</dbReference>
<accession>A0AAU8Q0L5</accession>
<evidence type="ECO:0000313" key="1">
    <source>
        <dbReference type="EMBL" id="AEZ59604.1"/>
    </source>
</evidence>
<evidence type="ECO:0000313" key="2">
    <source>
        <dbReference type="Proteomes" id="UP000008192"/>
    </source>
</evidence>
<proteinExistence type="predicted"/>
<name>A0AAU8Q0L5_TREPG</name>
<protein>
    <submittedName>
        <fullName evidence="1">Uncharacterized protein</fullName>
    </submittedName>
</protein>
<sequence length="50" mass="4957">MLTARAVSVPCALDRIAVIGDKPGEVLGACGPLLASCAVLCGKRGGVAFE</sequence>
<reference evidence="2" key="1">
    <citation type="journal article" date="2012" name="PLoS Negl. Trop. Dis.">
        <title>Whole genome sequences of three Treponema pallidum ssp. pertenue strains: yaws and syphilis treponemes differ in less than 0.2% of the genome sequence.</title>
        <authorList>
            <person name="Cejkova D."/>
            <person name="Zobanikova M."/>
            <person name="Chen L."/>
            <person name="Pospisilova P."/>
            <person name="Strouhal M."/>
            <person name="Qin X."/>
            <person name="Mikalova L."/>
            <person name="Norris S.J."/>
            <person name="Muzny D.M."/>
            <person name="Gibbs R.A."/>
            <person name="Fulton L.L."/>
            <person name="Sodergren E."/>
            <person name="Weinstock G.M."/>
            <person name="Smajs D."/>
        </authorList>
    </citation>
    <scope>NUCLEOTIDE SEQUENCE [LARGE SCALE GENOMIC DNA]</scope>
    <source>
        <strain evidence="2">Gauthier</strain>
    </source>
</reference>
<dbReference type="AlphaFoldDB" id="A0AAU8Q0L5"/>
<gene>
    <name evidence="1" type="ordered locus">TPEGAU_0349a</name>
</gene>
<dbReference type="Proteomes" id="UP000008192">
    <property type="component" value="Chromosome"/>
</dbReference>
<dbReference type="KEGG" id="tpg:TPEGAU_0349a"/>